<evidence type="ECO:0008006" key="4">
    <source>
        <dbReference type="Google" id="ProtNLM"/>
    </source>
</evidence>
<protein>
    <recommendedName>
        <fullName evidence="4">Short-chain dehydrogenase</fullName>
    </recommendedName>
</protein>
<dbReference type="Pfam" id="PF13561">
    <property type="entry name" value="adh_short_C2"/>
    <property type="match status" value="1"/>
</dbReference>
<dbReference type="EMBL" id="CP019343">
    <property type="protein sequence ID" value="ARN73096.1"/>
    <property type="molecule type" value="Genomic_DNA"/>
</dbReference>
<dbReference type="PRINTS" id="PR00081">
    <property type="entry name" value="GDHRDH"/>
</dbReference>
<reference evidence="2 3" key="1">
    <citation type="submission" date="2016-11" db="EMBL/GenBank/DDBJ databases">
        <title>Trade-off between light-utilization and light-protection in marine flavobacteria.</title>
        <authorList>
            <person name="Kumagai Y."/>
        </authorList>
    </citation>
    <scope>NUCLEOTIDE SEQUENCE [LARGE SCALE GENOMIC DNA]</scope>
    <source>
        <strain evidence="2 3">NBRC 107125</strain>
    </source>
</reference>
<sequence>MQNFDLTGKVIVITGAAKGIGEQCAYDLADMGATIVATDIDKAGVEATAAKILESNGKAMAIKHDVTSEADWEKVVATCKQQFSRLDVLVNNAGIMMNIPFALCSYEDFKKQQTINVDSVFIGCKAAYELMAESGKTTAGSSIINLSSIFGQISGPMHSAYCASKGAVRMMSKAMAVELGRMGTKIRVNSVHPGPVNTELGLSAAKDAEKLGLVDDADERNKMVGTLFPMGRWGEAQDVAGVIAFLAADASQFVTGTELVVDGAYSIV</sequence>
<dbReference type="PRINTS" id="PR00080">
    <property type="entry name" value="SDRFAMILY"/>
</dbReference>
<dbReference type="Proteomes" id="UP000193450">
    <property type="component" value="Chromosome"/>
</dbReference>
<name>A0A1X9N5U3_9GAMM</name>
<dbReference type="PROSITE" id="PS00061">
    <property type="entry name" value="ADH_SHORT"/>
    <property type="match status" value="1"/>
</dbReference>
<gene>
    <name evidence="2" type="ORF">BST96_02615</name>
</gene>
<dbReference type="GO" id="GO:0016616">
    <property type="term" value="F:oxidoreductase activity, acting on the CH-OH group of donors, NAD or NADP as acceptor"/>
    <property type="evidence" value="ECO:0007669"/>
    <property type="project" value="TreeGrafter"/>
</dbReference>
<keyword evidence="3" id="KW-1185">Reference proteome</keyword>
<evidence type="ECO:0000313" key="3">
    <source>
        <dbReference type="Proteomes" id="UP000193450"/>
    </source>
</evidence>
<organism evidence="2 3">
    <name type="scientific">Oceanicoccus sagamiensis</name>
    <dbReference type="NCBI Taxonomy" id="716816"/>
    <lineage>
        <taxon>Bacteria</taxon>
        <taxon>Pseudomonadati</taxon>
        <taxon>Pseudomonadota</taxon>
        <taxon>Gammaproteobacteria</taxon>
        <taxon>Cellvibrionales</taxon>
        <taxon>Spongiibacteraceae</taxon>
        <taxon>Oceanicoccus</taxon>
    </lineage>
</organism>
<comment type="similarity">
    <text evidence="1">Belongs to the short-chain dehydrogenases/reductases (SDR) family.</text>
</comment>
<dbReference type="OrthoDB" id="7055074at2"/>
<dbReference type="SUPFAM" id="SSF51735">
    <property type="entry name" value="NAD(P)-binding Rossmann-fold domains"/>
    <property type="match status" value="1"/>
</dbReference>
<dbReference type="RefSeq" id="WP_085757191.1">
    <property type="nucleotide sequence ID" value="NZ_CP019343.1"/>
</dbReference>
<evidence type="ECO:0000256" key="1">
    <source>
        <dbReference type="ARBA" id="ARBA00006484"/>
    </source>
</evidence>
<dbReference type="InterPro" id="IPR036291">
    <property type="entry name" value="NAD(P)-bd_dom_sf"/>
</dbReference>
<dbReference type="InterPro" id="IPR020904">
    <property type="entry name" value="Sc_DH/Rdtase_CS"/>
</dbReference>
<accession>A0A1X9N5U3</accession>
<dbReference type="PANTHER" id="PTHR42760:SF124">
    <property type="entry name" value="SHORT-CHAIN DEHYDROGENASE_REDUCTASE"/>
    <property type="match status" value="1"/>
</dbReference>
<dbReference type="AlphaFoldDB" id="A0A1X9N5U3"/>
<proteinExistence type="inferred from homology"/>
<dbReference type="NCBIfam" id="NF005559">
    <property type="entry name" value="PRK07231.1"/>
    <property type="match status" value="1"/>
</dbReference>
<dbReference type="PANTHER" id="PTHR42760">
    <property type="entry name" value="SHORT-CHAIN DEHYDROGENASES/REDUCTASES FAMILY MEMBER"/>
    <property type="match status" value="1"/>
</dbReference>
<dbReference type="FunFam" id="3.40.50.720:FF:000084">
    <property type="entry name" value="Short-chain dehydrogenase reductase"/>
    <property type="match status" value="1"/>
</dbReference>
<dbReference type="STRING" id="716816.BST96_02615"/>
<dbReference type="InterPro" id="IPR002347">
    <property type="entry name" value="SDR_fam"/>
</dbReference>
<dbReference type="KEGG" id="osg:BST96_02615"/>
<dbReference type="Gene3D" id="3.40.50.720">
    <property type="entry name" value="NAD(P)-binding Rossmann-like Domain"/>
    <property type="match status" value="1"/>
</dbReference>
<evidence type="ECO:0000313" key="2">
    <source>
        <dbReference type="EMBL" id="ARN73096.1"/>
    </source>
</evidence>